<protein>
    <recommendedName>
        <fullName evidence="4">Glycosyltransferase RgtA/B/C/D-like domain-containing protein</fullName>
    </recommendedName>
</protein>
<accession>A0ABS5Y333</accession>
<dbReference type="EMBL" id="JADOER010000004">
    <property type="protein sequence ID" value="MBT9311395.1"/>
    <property type="molecule type" value="Genomic_DNA"/>
</dbReference>
<keyword evidence="1" id="KW-0812">Transmembrane</keyword>
<feature type="transmembrane region" description="Helical" evidence="1">
    <location>
        <begin position="324"/>
        <end position="346"/>
    </location>
</feature>
<feature type="transmembrane region" description="Helical" evidence="1">
    <location>
        <begin position="358"/>
        <end position="379"/>
    </location>
</feature>
<proteinExistence type="predicted"/>
<feature type="transmembrane region" description="Helical" evidence="1">
    <location>
        <begin position="224"/>
        <end position="243"/>
    </location>
</feature>
<name>A0ABS5Y333_9CYAN</name>
<feature type="transmembrane region" description="Helical" evidence="1">
    <location>
        <begin position="174"/>
        <end position="198"/>
    </location>
</feature>
<keyword evidence="1" id="KW-0472">Membrane</keyword>
<gene>
    <name evidence="2" type="ORF">IXB28_04190</name>
</gene>
<keyword evidence="1" id="KW-1133">Transmembrane helix</keyword>
<feature type="transmembrane region" description="Helical" evidence="1">
    <location>
        <begin position="114"/>
        <end position="137"/>
    </location>
</feature>
<evidence type="ECO:0000313" key="2">
    <source>
        <dbReference type="EMBL" id="MBT9311395.1"/>
    </source>
</evidence>
<evidence type="ECO:0008006" key="4">
    <source>
        <dbReference type="Google" id="ProtNLM"/>
    </source>
</evidence>
<feature type="transmembrane region" description="Helical" evidence="1">
    <location>
        <begin position="15"/>
        <end position="33"/>
    </location>
</feature>
<feature type="transmembrane region" description="Helical" evidence="1">
    <location>
        <begin position="385"/>
        <end position="405"/>
    </location>
</feature>
<reference evidence="2 3" key="1">
    <citation type="journal article" date="2021" name="Mar. Drugs">
        <title>Genome Reduction and Secondary Metabolism of the Marine Sponge-Associated Cyanobacterium Leptothoe.</title>
        <authorList>
            <person name="Konstantinou D."/>
            <person name="Popin R.V."/>
            <person name="Fewer D.P."/>
            <person name="Sivonen K."/>
            <person name="Gkelis S."/>
        </authorList>
    </citation>
    <scope>NUCLEOTIDE SEQUENCE [LARGE SCALE GENOMIC DNA]</scope>
    <source>
        <strain evidence="2 3">TAU-MAC 1615</strain>
    </source>
</reference>
<comment type="caution">
    <text evidence="2">The sequence shown here is derived from an EMBL/GenBank/DDBJ whole genome shotgun (WGS) entry which is preliminary data.</text>
</comment>
<evidence type="ECO:0000256" key="1">
    <source>
        <dbReference type="SAM" id="Phobius"/>
    </source>
</evidence>
<sequence length="574" mass="64273">MLAKLFTPGPRPQRAWYVGLVISLAFAGWYGYLAMEKGFSAAYVIQDDARHYLFWMERFHNGDAFPHDLVADYLQSIAPVGYKLLYRLGSYVNLAPDWLGKVLPMVLGLIAAGYYYGLSVAIFPVPVAGAIASVLLSQHLWCNDDVVSASPRSFIYPLLIPLLFYLVRGQRLKSLLFLGLLVLFYPPVGVVATTLYAADAVDWGALKRQWRTPWTAVHRGRVKFAIAAFTIAALCILPTYVVAHRSFGPVVTMAQARSIPEFQPSGRHSFFRAGLERYWLVIFGGHGAILKRTLFTPATLAGAVLLLPLAGGKMPELRAISPRIHIFTKLTLVGLGWFAAAYAVAFKLHMPGRYTSHCIMLAVPILAAIFWTCLLAYVGRRCRRGVLPIAMVVVLVPIFFYYPLLLKKFPKTLYMTGHEAPIYEYLQRQPPDTLVASLDYEVDNIPSFAKRSVLMAPEYATPFHLGYYRQIRQRANDLLQAHYTDDVETLSNFTDAYDIDFWLVAKGAFAPDYLAQHRYWANNYPDVIPTVVETMGLGPGLLQTNLGRCTAVETQRLWLVNSRCLLSPPISASN</sequence>
<evidence type="ECO:0000313" key="3">
    <source>
        <dbReference type="Proteomes" id="UP001196661"/>
    </source>
</evidence>
<organism evidence="2 3">
    <name type="scientific">Leptothoe kymatousa TAU-MAC 1615</name>
    <dbReference type="NCBI Taxonomy" id="2364775"/>
    <lineage>
        <taxon>Bacteria</taxon>
        <taxon>Bacillati</taxon>
        <taxon>Cyanobacteriota</taxon>
        <taxon>Cyanophyceae</taxon>
        <taxon>Nodosilineales</taxon>
        <taxon>Cymatolegaceae</taxon>
        <taxon>Leptothoe</taxon>
        <taxon>Leptothoe kymatousa</taxon>
    </lineage>
</organism>
<dbReference type="Proteomes" id="UP001196661">
    <property type="component" value="Unassembled WGS sequence"/>
</dbReference>
<keyword evidence="3" id="KW-1185">Reference proteome</keyword>
<feature type="transmembrane region" description="Helical" evidence="1">
    <location>
        <begin position="149"/>
        <end position="167"/>
    </location>
</feature>